<feature type="domain" description="ARMET N-terminal" evidence="10">
    <location>
        <begin position="26"/>
        <end position="122"/>
    </location>
</feature>
<dbReference type="InterPro" id="IPR036361">
    <property type="entry name" value="SAP_dom_sf"/>
</dbReference>
<dbReference type="Pfam" id="PF20145">
    <property type="entry name" value="ARMET_N"/>
    <property type="match status" value="1"/>
</dbReference>
<dbReference type="EMBL" id="HBIW01004484">
    <property type="protein sequence ID" value="CAE0688217.1"/>
    <property type="molecule type" value="Transcribed_RNA"/>
</dbReference>
<dbReference type="Pfam" id="PF10208">
    <property type="entry name" value="ARMET_C"/>
    <property type="match status" value="1"/>
</dbReference>
<dbReference type="PANTHER" id="PTHR12990:SF5">
    <property type="entry name" value="MESENCEPHALIC ASTROCYTE-DERIVED NEUROTROPHIC FACTOR HOMOLOG"/>
    <property type="match status" value="1"/>
</dbReference>
<dbReference type="PANTHER" id="PTHR12990">
    <property type="entry name" value="ARMET-LIKE PROTEIN"/>
    <property type="match status" value="1"/>
</dbReference>
<evidence type="ECO:0000313" key="11">
    <source>
        <dbReference type="EMBL" id="CAE0688217.1"/>
    </source>
</evidence>
<sequence>MLRRILLALALLATGEAAKAKADPKECEVCIANLEAIDKLIDKDEKTSKQSIMEAITKHCGDLQNEQPNPALNARDRKMCYYFEPIRAAIAQPFSTRMPKDRVCKRLKQSNGEICNVKYQVQVDNNLSDEEMLAQLKKKRVKELKGILNDRGVKCEGCLEKDDFIKKIMATNGMSTDF</sequence>
<gene>
    <name evidence="11" type="ORF">PCAL00307_LOCUS3651</name>
</gene>
<protein>
    <recommendedName>
        <fullName evidence="3">Mesencephalic astrocyte-derived neurotrophic factor homolog</fullName>
    </recommendedName>
    <alternativeName>
        <fullName evidence="7">MANF/CDNF-like protein</fullName>
    </alternativeName>
</protein>
<keyword evidence="5 8" id="KW-0732">Signal</keyword>
<evidence type="ECO:0000259" key="9">
    <source>
        <dbReference type="Pfam" id="PF10208"/>
    </source>
</evidence>
<name>A0A7S4E417_9STRA</name>
<dbReference type="SUPFAM" id="SSF68906">
    <property type="entry name" value="SAP domain"/>
    <property type="match status" value="1"/>
</dbReference>
<evidence type="ECO:0000256" key="6">
    <source>
        <dbReference type="ARBA" id="ARBA00023157"/>
    </source>
</evidence>
<evidence type="ECO:0000256" key="1">
    <source>
        <dbReference type="ARBA" id="ARBA00004613"/>
    </source>
</evidence>
<reference evidence="11" key="1">
    <citation type="submission" date="2021-01" db="EMBL/GenBank/DDBJ databases">
        <authorList>
            <person name="Corre E."/>
            <person name="Pelletier E."/>
            <person name="Niang G."/>
            <person name="Scheremetjew M."/>
            <person name="Finn R."/>
            <person name="Kale V."/>
            <person name="Holt S."/>
            <person name="Cochrane G."/>
            <person name="Meng A."/>
            <person name="Brown T."/>
            <person name="Cohen L."/>
        </authorList>
    </citation>
    <scope>NUCLEOTIDE SEQUENCE</scope>
    <source>
        <strain evidence="11">CCMP1756</strain>
    </source>
</reference>
<dbReference type="InterPro" id="IPR019345">
    <property type="entry name" value="ARMET_C"/>
</dbReference>
<dbReference type="Gene3D" id="1.10.225.10">
    <property type="entry name" value="Saposin-like"/>
    <property type="match status" value="1"/>
</dbReference>
<comment type="subcellular location">
    <subcellularLocation>
        <location evidence="1">Secreted</location>
    </subcellularLocation>
</comment>
<accession>A0A7S4E417</accession>
<feature type="domain" description="ARMET C-terminal" evidence="9">
    <location>
        <begin position="135"/>
        <end position="168"/>
    </location>
</feature>
<keyword evidence="4" id="KW-0964">Secreted</keyword>
<evidence type="ECO:0000259" key="10">
    <source>
        <dbReference type="Pfam" id="PF20145"/>
    </source>
</evidence>
<dbReference type="InterPro" id="IPR045332">
    <property type="entry name" value="ARMET_N"/>
</dbReference>
<keyword evidence="6" id="KW-1015">Disulfide bond</keyword>
<evidence type="ECO:0000256" key="4">
    <source>
        <dbReference type="ARBA" id="ARBA00022525"/>
    </source>
</evidence>
<dbReference type="InterPro" id="IPR045333">
    <property type="entry name" value="ARMET-like"/>
</dbReference>
<dbReference type="AlphaFoldDB" id="A0A7S4E417"/>
<comment type="similarity">
    <text evidence="2">Belongs to the ARMET family.</text>
</comment>
<feature type="chain" id="PRO_5031051643" description="Mesencephalic astrocyte-derived neurotrophic factor homolog" evidence="8">
    <location>
        <begin position="18"/>
        <end position="178"/>
    </location>
</feature>
<dbReference type="Gene3D" id="1.10.720.30">
    <property type="entry name" value="SAP domain"/>
    <property type="match status" value="1"/>
</dbReference>
<organism evidence="11">
    <name type="scientific">Pelagomonas calceolata</name>
    <dbReference type="NCBI Taxonomy" id="35677"/>
    <lineage>
        <taxon>Eukaryota</taxon>
        <taxon>Sar</taxon>
        <taxon>Stramenopiles</taxon>
        <taxon>Ochrophyta</taxon>
        <taxon>Pelagophyceae</taxon>
        <taxon>Pelagomonadales</taxon>
        <taxon>Pelagomonadaceae</taxon>
        <taxon>Pelagomonas</taxon>
    </lineage>
</organism>
<evidence type="ECO:0000256" key="3">
    <source>
        <dbReference type="ARBA" id="ARBA00014267"/>
    </source>
</evidence>
<evidence type="ECO:0000256" key="7">
    <source>
        <dbReference type="ARBA" id="ARBA00032923"/>
    </source>
</evidence>
<dbReference type="GO" id="GO:0005576">
    <property type="term" value="C:extracellular region"/>
    <property type="evidence" value="ECO:0007669"/>
    <property type="project" value="UniProtKB-SubCell"/>
</dbReference>
<evidence type="ECO:0000256" key="2">
    <source>
        <dbReference type="ARBA" id="ARBA00005617"/>
    </source>
</evidence>
<feature type="signal peptide" evidence="8">
    <location>
        <begin position="1"/>
        <end position="17"/>
    </location>
</feature>
<evidence type="ECO:0000256" key="5">
    <source>
        <dbReference type="ARBA" id="ARBA00022729"/>
    </source>
</evidence>
<evidence type="ECO:0000256" key="8">
    <source>
        <dbReference type="SAM" id="SignalP"/>
    </source>
</evidence>
<proteinExistence type="inferred from homology"/>